<proteinExistence type="predicted"/>
<sequence>MGSTTNKNKSCQSHKRTIVGLRFEPITRQVDKEWHGFTDEYNKTLNSFQRRISIQ</sequence>
<name>A0AAV5I1E0_9ROSI</name>
<accession>A0AAV5I1E0</accession>
<dbReference type="EMBL" id="BPVZ01000006">
    <property type="protein sequence ID" value="GKU92825.1"/>
    <property type="molecule type" value="Genomic_DNA"/>
</dbReference>
<protein>
    <submittedName>
        <fullName evidence="1">Uncharacterized protein</fullName>
    </submittedName>
</protein>
<evidence type="ECO:0000313" key="1">
    <source>
        <dbReference type="EMBL" id="GKU92825.1"/>
    </source>
</evidence>
<dbReference type="AlphaFoldDB" id="A0AAV5I1E0"/>
<keyword evidence="2" id="KW-1185">Reference proteome</keyword>
<organism evidence="1 2">
    <name type="scientific">Rubroshorea leprosula</name>
    <dbReference type="NCBI Taxonomy" id="152421"/>
    <lineage>
        <taxon>Eukaryota</taxon>
        <taxon>Viridiplantae</taxon>
        <taxon>Streptophyta</taxon>
        <taxon>Embryophyta</taxon>
        <taxon>Tracheophyta</taxon>
        <taxon>Spermatophyta</taxon>
        <taxon>Magnoliopsida</taxon>
        <taxon>eudicotyledons</taxon>
        <taxon>Gunneridae</taxon>
        <taxon>Pentapetalae</taxon>
        <taxon>rosids</taxon>
        <taxon>malvids</taxon>
        <taxon>Malvales</taxon>
        <taxon>Dipterocarpaceae</taxon>
        <taxon>Rubroshorea</taxon>
    </lineage>
</organism>
<dbReference type="Proteomes" id="UP001054252">
    <property type="component" value="Unassembled WGS sequence"/>
</dbReference>
<gene>
    <name evidence="1" type="ORF">SLEP1_g6498</name>
</gene>
<comment type="caution">
    <text evidence="1">The sequence shown here is derived from an EMBL/GenBank/DDBJ whole genome shotgun (WGS) entry which is preliminary data.</text>
</comment>
<reference evidence="1 2" key="1">
    <citation type="journal article" date="2021" name="Commun. Biol.">
        <title>The genome of Shorea leprosula (Dipterocarpaceae) highlights the ecological relevance of drought in aseasonal tropical rainforests.</title>
        <authorList>
            <person name="Ng K.K.S."/>
            <person name="Kobayashi M.J."/>
            <person name="Fawcett J.A."/>
            <person name="Hatakeyama M."/>
            <person name="Paape T."/>
            <person name="Ng C.H."/>
            <person name="Ang C.C."/>
            <person name="Tnah L.H."/>
            <person name="Lee C.T."/>
            <person name="Nishiyama T."/>
            <person name="Sese J."/>
            <person name="O'Brien M.J."/>
            <person name="Copetti D."/>
            <person name="Mohd Noor M.I."/>
            <person name="Ong R.C."/>
            <person name="Putra M."/>
            <person name="Sireger I.Z."/>
            <person name="Indrioko S."/>
            <person name="Kosugi Y."/>
            <person name="Izuno A."/>
            <person name="Isagi Y."/>
            <person name="Lee S.L."/>
            <person name="Shimizu K.K."/>
        </authorList>
    </citation>
    <scope>NUCLEOTIDE SEQUENCE [LARGE SCALE GENOMIC DNA]</scope>
    <source>
        <strain evidence="1">214</strain>
    </source>
</reference>
<evidence type="ECO:0000313" key="2">
    <source>
        <dbReference type="Proteomes" id="UP001054252"/>
    </source>
</evidence>